<dbReference type="Proteomes" id="UP001443914">
    <property type="component" value="Unassembled WGS sequence"/>
</dbReference>
<proteinExistence type="predicted"/>
<evidence type="ECO:0000256" key="1">
    <source>
        <dbReference type="SAM" id="MobiDB-lite"/>
    </source>
</evidence>
<protein>
    <recommendedName>
        <fullName evidence="5">Transmembrane protein</fullName>
    </recommendedName>
</protein>
<reference evidence="3 4" key="1">
    <citation type="submission" date="2024-03" db="EMBL/GenBank/DDBJ databases">
        <title>WGS assembly of Saponaria officinalis var. Norfolk2.</title>
        <authorList>
            <person name="Jenkins J."/>
            <person name="Shu S."/>
            <person name="Grimwood J."/>
            <person name="Barry K."/>
            <person name="Goodstein D."/>
            <person name="Schmutz J."/>
            <person name="Leebens-Mack J."/>
            <person name="Osbourn A."/>
        </authorList>
    </citation>
    <scope>NUCLEOTIDE SEQUENCE [LARGE SCALE GENOMIC DNA]</scope>
    <source>
        <strain evidence="4">cv. Norfolk2</strain>
        <strain evidence="3">JIC</strain>
        <tissue evidence="3">Leaf</tissue>
    </source>
</reference>
<dbReference type="EMBL" id="JBDFQZ010000002">
    <property type="protein sequence ID" value="KAK9748075.1"/>
    <property type="molecule type" value="Genomic_DNA"/>
</dbReference>
<organism evidence="3 4">
    <name type="scientific">Saponaria officinalis</name>
    <name type="common">Common soapwort</name>
    <name type="synonym">Lychnis saponaria</name>
    <dbReference type="NCBI Taxonomy" id="3572"/>
    <lineage>
        <taxon>Eukaryota</taxon>
        <taxon>Viridiplantae</taxon>
        <taxon>Streptophyta</taxon>
        <taxon>Embryophyta</taxon>
        <taxon>Tracheophyta</taxon>
        <taxon>Spermatophyta</taxon>
        <taxon>Magnoliopsida</taxon>
        <taxon>eudicotyledons</taxon>
        <taxon>Gunneridae</taxon>
        <taxon>Pentapetalae</taxon>
        <taxon>Caryophyllales</taxon>
        <taxon>Caryophyllaceae</taxon>
        <taxon>Caryophylleae</taxon>
        <taxon>Saponaria</taxon>
    </lineage>
</organism>
<keyword evidence="2" id="KW-0812">Transmembrane</keyword>
<gene>
    <name evidence="3" type="ORF">RND81_02G033900</name>
</gene>
<feature type="compositionally biased region" description="Pro residues" evidence="1">
    <location>
        <begin position="37"/>
        <end position="50"/>
    </location>
</feature>
<evidence type="ECO:0000256" key="2">
    <source>
        <dbReference type="SAM" id="Phobius"/>
    </source>
</evidence>
<comment type="caution">
    <text evidence="3">The sequence shown here is derived from an EMBL/GenBank/DDBJ whole genome shotgun (WGS) entry which is preliminary data.</text>
</comment>
<dbReference type="AlphaFoldDB" id="A0AAW1MQY0"/>
<evidence type="ECO:0008006" key="5">
    <source>
        <dbReference type="Google" id="ProtNLM"/>
    </source>
</evidence>
<feature type="region of interest" description="Disordered" evidence="1">
    <location>
        <begin position="32"/>
        <end position="63"/>
    </location>
</feature>
<sequence>MEDEHKQKPSHFSFINHHHHHNNDISIFPPINHEDLPIPPPPPPPLPPRAPLTTDSDDHSSPKKRKNYAHLINWVNFSLHFWNSKLLSFLTHLPSIGFFSSFRFVAATASFLGFVWFWVRRRRRNRVSGGGSGGGGGEVSVEHLKALIKTKDEKILQLLEQIAHMNKVLLAQYKIPVLKTS</sequence>
<evidence type="ECO:0000313" key="3">
    <source>
        <dbReference type="EMBL" id="KAK9748077.1"/>
    </source>
</evidence>
<keyword evidence="4" id="KW-1185">Reference proteome</keyword>
<keyword evidence="2" id="KW-1133">Transmembrane helix</keyword>
<accession>A0AAW1MQY0</accession>
<name>A0AAW1MQY0_SAPOF</name>
<evidence type="ECO:0000313" key="4">
    <source>
        <dbReference type="Proteomes" id="UP001443914"/>
    </source>
</evidence>
<keyword evidence="2" id="KW-0472">Membrane</keyword>
<dbReference type="PANTHER" id="PTHR37206">
    <property type="entry name" value="TRANSMEMBRANE PROTEIN"/>
    <property type="match status" value="1"/>
</dbReference>
<feature type="transmembrane region" description="Helical" evidence="2">
    <location>
        <begin position="96"/>
        <end position="119"/>
    </location>
</feature>
<dbReference type="PANTHER" id="PTHR37206:SF1">
    <property type="entry name" value="TRANSMEMBRANE PROTEIN"/>
    <property type="match status" value="1"/>
</dbReference>
<dbReference type="EMBL" id="JBDFQZ010000002">
    <property type="protein sequence ID" value="KAK9748077.1"/>
    <property type="molecule type" value="Genomic_DNA"/>
</dbReference>